<evidence type="ECO:0000313" key="2">
    <source>
        <dbReference type="EMBL" id="KAI6779017.1"/>
    </source>
</evidence>
<dbReference type="Pfam" id="PF07859">
    <property type="entry name" value="Abhydrolase_3"/>
    <property type="match status" value="1"/>
</dbReference>
<dbReference type="RefSeq" id="XP_051359873.1">
    <property type="nucleotide sequence ID" value="XM_051509098.1"/>
</dbReference>
<evidence type="ECO:0000313" key="3">
    <source>
        <dbReference type="Proteomes" id="UP001055219"/>
    </source>
</evidence>
<reference evidence="2" key="2">
    <citation type="submission" date="2022-07" db="EMBL/GenBank/DDBJ databases">
        <authorList>
            <person name="Goncalves M.F.M."/>
            <person name="Hilario S."/>
            <person name="Van De Peer Y."/>
            <person name="Esteves A.C."/>
            <person name="Alves A."/>
        </authorList>
    </citation>
    <scope>NUCLEOTIDE SEQUENCE</scope>
    <source>
        <strain evidence="2">MUM 19.33</strain>
    </source>
</reference>
<dbReference type="OrthoDB" id="19653at2759"/>
<accession>A0A9Q0BB79</accession>
<reference evidence="2" key="1">
    <citation type="journal article" date="2021" name="J Fungi (Basel)">
        <title>Genomic and Metabolomic Analyses of the Marine Fungus Emericellopsis cladophorae: Insights into Saltwater Adaptability Mechanisms and Its Biosynthetic Potential.</title>
        <authorList>
            <person name="Goncalves M.F.M."/>
            <person name="Hilario S."/>
            <person name="Van de Peer Y."/>
            <person name="Esteves A.C."/>
            <person name="Alves A."/>
        </authorList>
    </citation>
    <scope>NUCLEOTIDE SEQUENCE</scope>
    <source>
        <strain evidence="2">MUM 19.33</strain>
    </source>
</reference>
<organism evidence="2 3">
    <name type="scientific">Emericellopsis cladophorae</name>
    <dbReference type="NCBI Taxonomy" id="2686198"/>
    <lineage>
        <taxon>Eukaryota</taxon>
        <taxon>Fungi</taxon>
        <taxon>Dikarya</taxon>
        <taxon>Ascomycota</taxon>
        <taxon>Pezizomycotina</taxon>
        <taxon>Sordariomycetes</taxon>
        <taxon>Hypocreomycetidae</taxon>
        <taxon>Hypocreales</taxon>
        <taxon>Bionectriaceae</taxon>
        <taxon>Emericellopsis</taxon>
    </lineage>
</organism>
<sequence length="95" mass="10934">MRKYLAPSPSCHRRAIRIPSRDLNRFIDAWIYYPPYRDPNVPSPVVVNWHGSGFVIDNLGIDHAFCERIAREARVVVLDADCRKAPEHPFPHGGR</sequence>
<proteinExistence type="predicted"/>
<protein>
    <recommendedName>
        <fullName evidence="1">Alpha/beta hydrolase fold-3 domain-containing protein</fullName>
    </recommendedName>
</protein>
<dbReference type="EMBL" id="JAGIXG020000054">
    <property type="protein sequence ID" value="KAI6779017.1"/>
    <property type="molecule type" value="Genomic_DNA"/>
</dbReference>
<comment type="caution">
    <text evidence="2">The sequence shown here is derived from an EMBL/GenBank/DDBJ whole genome shotgun (WGS) entry which is preliminary data.</text>
</comment>
<dbReference type="InterPro" id="IPR013094">
    <property type="entry name" value="AB_hydrolase_3"/>
</dbReference>
<dbReference type="GeneID" id="75830999"/>
<gene>
    <name evidence="2" type="ORF">J7T54_004513</name>
</gene>
<dbReference type="GO" id="GO:0016787">
    <property type="term" value="F:hydrolase activity"/>
    <property type="evidence" value="ECO:0007669"/>
    <property type="project" value="InterPro"/>
</dbReference>
<name>A0A9Q0BB79_9HYPO</name>
<dbReference type="SUPFAM" id="SSF53474">
    <property type="entry name" value="alpha/beta-Hydrolases"/>
    <property type="match status" value="1"/>
</dbReference>
<keyword evidence="3" id="KW-1185">Reference proteome</keyword>
<dbReference type="Proteomes" id="UP001055219">
    <property type="component" value="Unassembled WGS sequence"/>
</dbReference>
<dbReference type="InterPro" id="IPR029058">
    <property type="entry name" value="AB_hydrolase_fold"/>
</dbReference>
<evidence type="ECO:0000259" key="1">
    <source>
        <dbReference type="Pfam" id="PF07859"/>
    </source>
</evidence>
<dbReference type="Gene3D" id="3.40.50.1820">
    <property type="entry name" value="alpha/beta hydrolase"/>
    <property type="match status" value="1"/>
</dbReference>
<feature type="domain" description="Alpha/beta hydrolase fold-3" evidence="1">
    <location>
        <begin position="46"/>
        <end position="92"/>
    </location>
</feature>
<dbReference type="AlphaFoldDB" id="A0A9Q0BB79"/>